<name>A0A7W7LP52_9ACTN</name>
<comment type="caution">
    <text evidence="1">The sequence shown here is derived from an EMBL/GenBank/DDBJ whole genome shotgun (WGS) entry which is preliminary data.</text>
</comment>
<gene>
    <name evidence="1" type="ORF">FHS39_002879</name>
</gene>
<proteinExistence type="predicted"/>
<sequence length="237" mass="26807">MTLPSWQDRTLKVGGKLAGGRVRAALWLEAEVGEGEIFKKNKLREAFPEDSQIDRRVRELRDYGWQIDTSRDDPSLKQDEQRYVKKGAEIWVPGQAKRAKHKEGISRPERVRVFTADNNLCRTCGIGVGEEYGDGGLELAKFDVARRKVLLADGTVDYQYVTECNRCRVSSKSREVDLSELLARVQALAPLERKVLTGWIEADRRTLSALEKLWGIYRTLPADARAAFIQAVTGDNE</sequence>
<dbReference type="Proteomes" id="UP000556084">
    <property type="component" value="Unassembled WGS sequence"/>
</dbReference>
<reference evidence="1 2" key="1">
    <citation type="submission" date="2020-08" db="EMBL/GenBank/DDBJ databases">
        <title>Genomic Encyclopedia of Type Strains, Phase III (KMG-III): the genomes of soil and plant-associated and newly described type strains.</title>
        <authorList>
            <person name="Whitman W."/>
        </authorList>
    </citation>
    <scope>NUCLEOTIDE SEQUENCE [LARGE SCALE GENOMIC DNA]</scope>
    <source>
        <strain evidence="1 2">CECT 3266</strain>
    </source>
</reference>
<dbReference type="EMBL" id="JACHJH010000004">
    <property type="protein sequence ID" value="MBB4893845.1"/>
    <property type="molecule type" value="Genomic_DNA"/>
</dbReference>
<dbReference type="RefSeq" id="WP_221462774.1">
    <property type="nucleotide sequence ID" value="NZ_JACHJH010000004.1"/>
</dbReference>
<evidence type="ECO:0000313" key="2">
    <source>
        <dbReference type="Proteomes" id="UP000556084"/>
    </source>
</evidence>
<evidence type="ECO:0008006" key="3">
    <source>
        <dbReference type="Google" id="ProtNLM"/>
    </source>
</evidence>
<accession>A0A7W7LP52</accession>
<dbReference type="AlphaFoldDB" id="A0A7W7LP52"/>
<protein>
    <recommendedName>
        <fullName evidence="3">HNH endonuclease</fullName>
    </recommendedName>
</protein>
<keyword evidence="2" id="KW-1185">Reference proteome</keyword>
<evidence type="ECO:0000313" key="1">
    <source>
        <dbReference type="EMBL" id="MBB4893845.1"/>
    </source>
</evidence>
<organism evidence="1 2">
    <name type="scientific">Streptomyces olivoverticillatus</name>
    <dbReference type="NCBI Taxonomy" id="66427"/>
    <lineage>
        <taxon>Bacteria</taxon>
        <taxon>Bacillati</taxon>
        <taxon>Actinomycetota</taxon>
        <taxon>Actinomycetes</taxon>
        <taxon>Kitasatosporales</taxon>
        <taxon>Streptomycetaceae</taxon>
        <taxon>Streptomyces</taxon>
    </lineage>
</organism>